<evidence type="ECO:0000313" key="3">
    <source>
        <dbReference type="Proteomes" id="UP000063991"/>
    </source>
</evidence>
<organism evidence="2 3">
    <name type="scientific">Alteromonas macleodii</name>
    <name type="common">Pseudoalteromonas macleodii</name>
    <dbReference type="NCBI Taxonomy" id="28108"/>
    <lineage>
        <taxon>Bacteria</taxon>
        <taxon>Pseudomonadati</taxon>
        <taxon>Pseudomonadota</taxon>
        <taxon>Gammaproteobacteria</taxon>
        <taxon>Alteromonadales</taxon>
        <taxon>Alteromonadaceae</taxon>
        <taxon>Alteromonas/Salinimonas group</taxon>
        <taxon>Alteromonas</taxon>
    </lineage>
</organism>
<gene>
    <name evidence="2" type="ORF">AVL55_10500</name>
</gene>
<dbReference type="EMBL" id="CP014323">
    <property type="protein sequence ID" value="AMJ98562.1"/>
    <property type="molecule type" value="Genomic_DNA"/>
</dbReference>
<accession>A0A126Q006</accession>
<keyword evidence="1" id="KW-0732">Signal</keyword>
<dbReference type="Proteomes" id="UP000063991">
    <property type="component" value="Chromosome"/>
</dbReference>
<name>A0A126Q006_ALTMA</name>
<dbReference type="RefSeq" id="WP_061095100.1">
    <property type="nucleotide sequence ID" value="NZ_CP014323.1"/>
</dbReference>
<dbReference type="AlphaFoldDB" id="A0A126Q006"/>
<reference evidence="2 3" key="1">
    <citation type="submission" date="2015-12" db="EMBL/GenBank/DDBJ databases">
        <authorList>
            <person name="Shamseldin A."/>
            <person name="Moawad H."/>
            <person name="Abd El-Rahim W.M."/>
            <person name="Sadowsky M.J."/>
        </authorList>
    </citation>
    <scope>NUCLEOTIDE SEQUENCE [LARGE SCALE GENOMIC DNA]</scope>
    <source>
        <strain evidence="2 3">D7</strain>
    </source>
</reference>
<evidence type="ECO:0000256" key="1">
    <source>
        <dbReference type="SAM" id="SignalP"/>
    </source>
</evidence>
<protein>
    <submittedName>
        <fullName evidence="2">Uncharacterized protein</fullName>
    </submittedName>
</protein>
<feature type="chain" id="PRO_5007272511" evidence="1">
    <location>
        <begin position="25"/>
        <end position="206"/>
    </location>
</feature>
<dbReference type="OrthoDB" id="6382528at2"/>
<feature type="signal peptide" evidence="1">
    <location>
        <begin position="1"/>
        <end position="24"/>
    </location>
</feature>
<proteinExistence type="predicted"/>
<evidence type="ECO:0000313" key="2">
    <source>
        <dbReference type="EMBL" id="AMJ98562.1"/>
    </source>
</evidence>
<sequence length="206" mass="23159">MISKKRKAAIFYSAAAIISGVTFAFHEDISSKLDVLYTPNDPMAVANDFWLTVLEKDEARAHDFLLKPEKGELIPGYNKLDRANLSKIHQDNNVYFIETSVRLLRNSRQFNIPMYTIVASENGEFKVDLNASLASVSDAALKQSIDYYISSLEGAQSVFVDKSNMGSDQKAELLKLNFKMIDEMTCDMKMKLKQEISPDGDVPLKC</sequence>